<gene>
    <name evidence="1" type="ORF">AVEN_62976_1</name>
</gene>
<accession>A0A4Y2QX16</accession>
<dbReference type="EMBL" id="BGPR01223673">
    <property type="protein sequence ID" value="GBN67756.1"/>
    <property type="molecule type" value="Genomic_DNA"/>
</dbReference>
<evidence type="ECO:0000313" key="1">
    <source>
        <dbReference type="EMBL" id="GBN67756.1"/>
    </source>
</evidence>
<evidence type="ECO:0000313" key="2">
    <source>
        <dbReference type="Proteomes" id="UP000499080"/>
    </source>
</evidence>
<reference evidence="1 2" key="1">
    <citation type="journal article" date="2019" name="Sci. Rep.">
        <title>Orb-weaving spider Araneus ventricosus genome elucidates the spidroin gene catalogue.</title>
        <authorList>
            <person name="Kono N."/>
            <person name="Nakamura H."/>
            <person name="Ohtoshi R."/>
            <person name="Moran D.A.P."/>
            <person name="Shinohara A."/>
            <person name="Yoshida Y."/>
            <person name="Fujiwara M."/>
            <person name="Mori M."/>
            <person name="Tomita M."/>
            <person name="Arakawa K."/>
        </authorList>
    </citation>
    <scope>NUCLEOTIDE SEQUENCE [LARGE SCALE GENOMIC DNA]</scope>
</reference>
<name>A0A4Y2QX16_ARAVE</name>
<organism evidence="1 2">
    <name type="scientific">Araneus ventricosus</name>
    <name type="common">Orbweaver spider</name>
    <name type="synonym">Epeira ventricosa</name>
    <dbReference type="NCBI Taxonomy" id="182803"/>
    <lineage>
        <taxon>Eukaryota</taxon>
        <taxon>Metazoa</taxon>
        <taxon>Ecdysozoa</taxon>
        <taxon>Arthropoda</taxon>
        <taxon>Chelicerata</taxon>
        <taxon>Arachnida</taxon>
        <taxon>Araneae</taxon>
        <taxon>Araneomorphae</taxon>
        <taxon>Entelegynae</taxon>
        <taxon>Araneoidea</taxon>
        <taxon>Araneidae</taxon>
        <taxon>Araneus</taxon>
    </lineage>
</organism>
<sequence>MRFEIRHDDTKVFMTPDPGFATVVQGVRQGGNCENWLVYWQLEWPAFVDAIALESVSSSIVIDPFRLLSGERCLKVKKWTTCNWPD</sequence>
<dbReference type="Proteomes" id="UP000499080">
    <property type="component" value="Unassembled WGS sequence"/>
</dbReference>
<protein>
    <submittedName>
        <fullName evidence="1">Uncharacterized protein</fullName>
    </submittedName>
</protein>
<proteinExistence type="predicted"/>
<keyword evidence="2" id="KW-1185">Reference proteome</keyword>
<dbReference type="AlphaFoldDB" id="A0A4Y2QX16"/>
<comment type="caution">
    <text evidence="1">The sequence shown here is derived from an EMBL/GenBank/DDBJ whole genome shotgun (WGS) entry which is preliminary data.</text>
</comment>